<dbReference type="PRINTS" id="PR00173">
    <property type="entry name" value="EDTRNSPORT"/>
</dbReference>
<organism evidence="10 11">
    <name type="scientific">Psychroflexus salis</name>
    <dbReference type="NCBI Taxonomy" id="1526574"/>
    <lineage>
        <taxon>Bacteria</taxon>
        <taxon>Pseudomonadati</taxon>
        <taxon>Bacteroidota</taxon>
        <taxon>Flavobacteriia</taxon>
        <taxon>Flavobacteriales</taxon>
        <taxon>Flavobacteriaceae</taxon>
        <taxon>Psychroflexus</taxon>
    </lineage>
</organism>
<sequence length="419" mass="44570">MKLALHWQIILGMVLGVIFALVLNPFDWGADFISDWIKPFGNIFIKSLKLIAVPLILASLVKGISDLKDISSLSKMGFRTIATYLITTLIAVSIGLIMVNVFQPGKTISEETRNELVESYGADAESSRQVAQKQKESGPLQALEDLVPDNIFGAASDNGNMLQVIFFAIFFGIGLILIPEKQAKPVKDFFDSLNEVILKMIDLIMLAAPVGVFALLAALVVEAPSSDLIIALLYYSLCVVAGLVIMILFYTLGVWLITGKNPSTFLGGIFPAQLLAFSTSSSAATLPVTMERVEDELKVDSKVASFVLPIGATINMDGTSLYQAVAAVFIAQAFGMNLDLAAQLGIIGTATLASIGSAAVPGAGIVMLVIVLSQAGIPEAGLALIFAVDRPLDMLRTTVNVTGDAAVSMTVDHAQKKKM</sequence>
<feature type="transmembrane region" description="Helical" evidence="9">
    <location>
        <begin position="338"/>
        <end position="359"/>
    </location>
</feature>
<keyword evidence="5" id="KW-0769">Symport</keyword>
<evidence type="ECO:0000256" key="8">
    <source>
        <dbReference type="ARBA" id="ARBA00023180"/>
    </source>
</evidence>
<feature type="transmembrane region" description="Helical" evidence="9">
    <location>
        <begin position="81"/>
        <end position="102"/>
    </location>
</feature>
<dbReference type="PANTHER" id="PTHR11958">
    <property type="entry name" value="SODIUM/DICARBOXYLATE SYMPORTER-RELATED"/>
    <property type="match status" value="1"/>
</dbReference>
<dbReference type="PANTHER" id="PTHR11958:SF63">
    <property type="entry name" value="AMINO ACID TRANSPORTER"/>
    <property type="match status" value="1"/>
</dbReference>
<evidence type="ECO:0000256" key="4">
    <source>
        <dbReference type="ARBA" id="ARBA00022692"/>
    </source>
</evidence>
<dbReference type="AlphaFoldDB" id="A0A916ZMG4"/>
<evidence type="ECO:0000256" key="2">
    <source>
        <dbReference type="ARBA" id="ARBA00022448"/>
    </source>
</evidence>
<dbReference type="Gene3D" id="1.10.3860.10">
    <property type="entry name" value="Sodium:dicarboxylate symporter"/>
    <property type="match status" value="1"/>
</dbReference>
<feature type="transmembrane region" description="Helical" evidence="9">
    <location>
        <begin position="43"/>
        <end position="61"/>
    </location>
</feature>
<dbReference type="InterPro" id="IPR018107">
    <property type="entry name" value="Na-dicarboxylate_symporter_CS"/>
</dbReference>
<accession>A0A916ZMG4</accession>
<evidence type="ECO:0000256" key="1">
    <source>
        <dbReference type="ARBA" id="ARBA00004651"/>
    </source>
</evidence>
<gene>
    <name evidence="10" type="primary">gltP</name>
    <name evidence="10" type="ORF">GCM10010831_03230</name>
</gene>
<reference evidence="10 11" key="1">
    <citation type="journal article" date="2014" name="Int. J. Syst. Evol. Microbiol.">
        <title>Complete genome sequence of Corynebacterium casei LMG S-19264T (=DSM 44701T), isolated from a smear-ripened cheese.</title>
        <authorList>
            <consortium name="US DOE Joint Genome Institute (JGI-PGF)"/>
            <person name="Walter F."/>
            <person name="Albersmeier A."/>
            <person name="Kalinowski J."/>
            <person name="Ruckert C."/>
        </authorList>
    </citation>
    <scope>NUCLEOTIDE SEQUENCE [LARGE SCALE GENOMIC DNA]</scope>
    <source>
        <strain evidence="10 11">CGMCC 1.12925</strain>
    </source>
</reference>
<name>A0A916ZMG4_9FLAO</name>
<evidence type="ECO:0000313" key="10">
    <source>
        <dbReference type="EMBL" id="GGE04965.1"/>
    </source>
</evidence>
<feature type="transmembrane region" description="Helical" evidence="9">
    <location>
        <begin position="365"/>
        <end position="388"/>
    </location>
</feature>
<feature type="transmembrane region" description="Helical" evidence="9">
    <location>
        <begin position="161"/>
        <end position="179"/>
    </location>
</feature>
<comment type="caution">
    <text evidence="10">The sequence shown here is derived from an EMBL/GenBank/DDBJ whole genome shotgun (WGS) entry which is preliminary data.</text>
</comment>
<dbReference type="RefSeq" id="WP_188405018.1">
    <property type="nucleotide sequence ID" value="NZ_BMGL01000002.1"/>
</dbReference>
<keyword evidence="11" id="KW-1185">Reference proteome</keyword>
<evidence type="ECO:0000256" key="7">
    <source>
        <dbReference type="ARBA" id="ARBA00023136"/>
    </source>
</evidence>
<dbReference type="PROSITE" id="PS00714">
    <property type="entry name" value="NA_DICARBOXYL_SYMP_2"/>
    <property type="match status" value="1"/>
</dbReference>
<keyword evidence="4 9" id="KW-0812">Transmembrane</keyword>
<dbReference type="GO" id="GO:0015293">
    <property type="term" value="F:symporter activity"/>
    <property type="evidence" value="ECO:0007669"/>
    <property type="project" value="UniProtKB-KW"/>
</dbReference>
<dbReference type="GO" id="GO:1902475">
    <property type="term" value="P:L-alpha-amino acid transmembrane transport"/>
    <property type="evidence" value="ECO:0007669"/>
    <property type="project" value="UniProtKB-ARBA"/>
</dbReference>
<comment type="subcellular location">
    <subcellularLocation>
        <location evidence="1">Cell membrane</location>
        <topology evidence="1">Multi-pass membrane protein</topology>
    </subcellularLocation>
</comment>
<evidence type="ECO:0000256" key="3">
    <source>
        <dbReference type="ARBA" id="ARBA00022475"/>
    </source>
</evidence>
<dbReference type="Proteomes" id="UP000599688">
    <property type="component" value="Unassembled WGS sequence"/>
</dbReference>
<dbReference type="InterPro" id="IPR001991">
    <property type="entry name" value="Na-dicarboxylate_symporter"/>
</dbReference>
<dbReference type="InterPro" id="IPR050746">
    <property type="entry name" value="DAACS"/>
</dbReference>
<keyword evidence="6 9" id="KW-1133">Transmembrane helix</keyword>
<dbReference type="GO" id="GO:0006835">
    <property type="term" value="P:dicarboxylic acid transport"/>
    <property type="evidence" value="ECO:0007669"/>
    <property type="project" value="UniProtKB-ARBA"/>
</dbReference>
<keyword evidence="3" id="KW-1003">Cell membrane</keyword>
<dbReference type="SUPFAM" id="SSF118215">
    <property type="entry name" value="Proton glutamate symport protein"/>
    <property type="match status" value="1"/>
</dbReference>
<keyword evidence="7 9" id="KW-0472">Membrane</keyword>
<dbReference type="GO" id="GO:0005886">
    <property type="term" value="C:plasma membrane"/>
    <property type="evidence" value="ECO:0007669"/>
    <property type="project" value="UniProtKB-SubCell"/>
</dbReference>
<evidence type="ECO:0000313" key="11">
    <source>
        <dbReference type="Proteomes" id="UP000599688"/>
    </source>
</evidence>
<proteinExistence type="predicted"/>
<dbReference type="Pfam" id="PF00375">
    <property type="entry name" value="SDF"/>
    <property type="match status" value="1"/>
</dbReference>
<dbReference type="FunFam" id="1.10.3860.10:FF:000001">
    <property type="entry name" value="C4-dicarboxylate transport protein"/>
    <property type="match status" value="1"/>
</dbReference>
<evidence type="ECO:0000256" key="9">
    <source>
        <dbReference type="SAM" id="Phobius"/>
    </source>
</evidence>
<feature type="transmembrane region" description="Helical" evidence="9">
    <location>
        <begin position="200"/>
        <end position="221"/>
    </location>
</feature>
<protein>
    <submittedName>
        <fullName evidence="10">Glutamate:proton symporter</fullName>
    </submittedName>
</protein>
<keyword evidence="2" id="KW-0813">Transport</keyword>
<dbReference type="InterPro" id="IPR036458">
    <property type="entry name" value="Na:dicarbo_symporter_sf"/>
</dbReference>
<keyword evidence="8" id="KW-0325">Glycoprotein</keyword>
<feature type="transmembrane region" description="Helical" evidence="9">
    <location>
        <begin position="233"/>
        <end position="257"/>
    </location>
</feature>
<feature type="transmembrane region" description="Helical" evidence="9">
    <location>
        <begin position="5"/>
        <end position="23"/>
    </location>
</feature>
<evidence type="ECO:0000256" key="6">
    <source>
        <dbReference type="ARBA" id="ARBA00022989"/>
    </source>
</evidence>
<dbReference type="EMBL" id="BMGL01000002">
    <property type="protein sequence ID" value="GGE04965.1"/>
    <property type="molecule type" value="Genomic_DNA"/>
</dbReference>
<feature type="transmembrane region" description="Helical" evidence="9">
    <location>
        <begin position="264"/>
        <end position="286"/>
    </location>
</feature>
<evidence type="ECO:0000256" key="5">
    <source>
        <dbReference type="ARBA" id="ARBA00022847"/>
    </source>
</evidence>